<gene>
    <name evidence="4" type="ORF">MTP16_15195</name>
</gene>
<keyword evidence="5" id="KW-1185">Reference proteome</keyword>
<dbReference type="Proteomes" id="UP000831390">
    <property type="component" value="Chromosome"/>
</dbReference>
<organism evidence="4 5">
    <name type="scientific">Hymenobacter monticola</name>
    <dbReference type="NCBI Taxonomy" id="1705399"/>
    <lineage>
        <taxon>Bacteria</taxon>
        <taxon>Pseudomonadati</taxon>
        <taxon>Bacteroidota</taxon>
        <taxon>Cytophagia</taxon>
        <taxon>Cytophagales</taxon>
        <taxon>Hymenobacteraceae</taxon>
        <taxon>Hymenobacter</taxon>
    </lineage>
</organism>
<feature type="chain" id="PRO_5046210533" evidence="1">
    <location>
        <begin position="31"/>
        <end position="1745"/>
    </location>
</feature>
<proteinExistence type="predicted"/>
<feature type="domain" description="Gingipain" evidence="2">
    <location>
        <begin position="417"/>
        <end position="804"/>
    </location>
</feature>
<evidence type="ECO:0000259" key="3">
    <source>
        <dbReference type="Pfam" id="PF15711"/>
    </source>
</evidence>
<reference evidence="4 5" key="1">
    <citation type="submission" date="2022-03" db="EMBL/GenBank/DDBJ databases">
        <title>Hymenobactersp. isolated from the air.</title>
        <authorList>
            <person name="Won M."/>
            <person name="Kwon S.-W."/>
        </authorList>
    </citation>
    <scope>NUCLEOTIDE SEQUENCE [LARGE SCALE GENOMIC DNA]</scope>
    <source>
        <strain evidence="4 5">KACC 22596</strain>
    </source>
</reference>
<protein>
    <submittedName>
        <fullName evidence="4">C25 family cysteine peptidase</fullName>
    </submittedName>
</protein>
<keyword evidence="1" id="KW-0732">Signal</keyword>
<dbReference type="Gene3D" id="2.60.40.4070">
    <property type="match status" value="1"/>
</dbReference>
<evidence type="ECO:0000259" key="2">
    <source>
        <dbReference type="Pfam" id="PF01364"/>
    </source>
</evidence>
<feature type="domain" description="ILEI/PANDER" evidence="3">
    <location>
        <begin position="1165"/>
        <end position="1234"/>
    </location>
</feature>
<accession>A0ABY4B0H9</accession>
<dbReference type="InterPro" id="IPR029030">
    <property type="entry name" value="Caspase-like_dom_sf"/>
</dbReference>
<dbReference type="Pfam" id="PF15711">
    <property type="entry name" value="ILEI"/>
    <property type="match status" value="1"/>
</dbReference>
<evidence type="ECO:0000256" key="1">
    <source>
        <dbReference type="SAM" id="SignalP"/>
    </source>
</evidence>
<dbReference type="EMBL" id="CP094534">
    <property type="protein sequence ID" value="UOE32475.1"/>
    <property type="molecule type" value="Genomic_DNA"/>
</dbReference>
<dbReference type="Gene3D" id="3.40.50.1460">
    <property type="match status" value="1"/>
</dbReference>
<feature type="signal peptide" evidence="1">
    <location>
        <begin position="1"/>
        <end position="30"/>
    </location>
</feature>
<dbReference type="InterPro" id="IPR013783">
    <property type="entry name" value="Ig-like_fold"/>
</dbReference>
<dbReference type="InterPro" id="IPR001769">
    <property type="entry name" value="Gingipain"/>
</dbReference>
<evidence type="ECO:0000313" key="4">
    <source>
        <dbReference type="EMBL" id="UOE32475.1"/>
    </source>
</evidence>
<sequence length="1745" mass="190520">MSKNYLQSLQQLALALLVLCLGLGWGPARAQSGPVGNEWIVRGQTYYKIKIVKDGLYKLDYQYLTQAGISGVAPNQLQIWRRGKEVATYVGGNPTTLDPTSFIEFYALRNDGRLDTELYKQAADQTHPYYSFYTDTASYFLTWTPGTTARHMAQPVAAGGTVHPHRLHTQLNVKTERYIETPKNPGDYLPWIESGEGFFGTGTQRPNADSLVRAVATTGPNPTVEVCLFAPGDVTNGGIPFPHAVEILVKVGGGAERTLGVMRWSGRRRYRQTFTLQRSDVVNGIVGIYHHLDASAVAGDNYYMGYIRYVVPQANRWFRNRHSVTFQNDSTLAGPATYEFETDSIPATAVGFDVHDLYNVQRVVSTTTGTRRRFVFPNANTSATHTLLLAEESAAARPPLPPQRINFRVIDAAQPNFIIITHRQLMRPGPGTQNAALSYASYRANPRTAGLTRYDTLMVTSHQLYDQFTYGDRSWLALRHFARWISAANTPGRSRYLLLLGKGLQPSAGGTSGTIHNPALLPRVLGEQGLDLVPTSSRSVSDNMLTADYANNNFTAQLITGRLTATTPTQVMNYLEKLGDYERAGDQPWRKNVLHLAGGTQPREFTDFRDYLNKYKTYVEQPLFGGRVVDLIERTTVNVVGSPSLLVPADISSYLTTGLGLISYFGHGSPTAFSLEFGTPDSNPNYNNPGKYPVIMIDGCASANLFQGNFPTYFESWLFSARKGAIGCMGTTGEGYDGYLDISKDQLTRLLFNDPAWYGKAVPAVYNETVRRLQGPGGTFLASDPIAVEQMLSTMWHGDPAVSLYAPPLPDLQVSNATLSIRPVAPALTVTAASPAFSLMIGVSNPLKVTTDSVEIRVTRKISGNTISTTTRTFPQAPQGSATYDFRLTNPTATNVFGVNTFEVEIDYRNRVTETSETNNTAQISYTFLRGGVTTLNPVEFAIVGNNRPRLVAQTNDPLGASRGYEFEADTSASFNSGPGTKQVSGTVTATLTPSWRPTLPNVAGRDSVVWYWRVRFQTPAGDEDANWVVSSFRIIQGRTAGGWSQSHFAQFRRDQRQGVEVAPSGRWDFSTQNQPLVLRTRGGGLPGAAPTFSNTGFGILTNVLTPPLVSNCGIAAPNLLIAVYDQRTLQPVSGLPAPATCGQSPQGFYTFGANPVTSAADTLNTLNSSTARQAQLATFLAAVPDGAYVAVVSMNRLRWPSLTTVRTAFSTLLGSQLVNQLQNGDPFALLAQKRTNGGRLIRETGPSTATGAAPRYSQAISLTDTLRTPTTRGTITSVRIGPAQSWQNLYHWIQRGPNATSSYTLKVIGIDTLNRSTVLESNVPAGSPSRGGLSLSRYSAAQYPYMQLELTMQDSVNRNAPQLKEWFITYQGVPEGVVRRDLATPSNAYDPATLTAQAGGNGALTFPVVFENVSPFDFGTPLRAKVELRNQDTGVSLPPVYVTAPRQLKGDSTIRIPVTFPMTGRFGNFVTKVTVNPTPRPLPEVNLFNNELNLAAFGVIDNNVPPTLDVAIDGRHILNGELVSSRPVIQIQLNDEDKLRHITDRSAFTVSLLRPGQVGLPTPVDLNGSNVDFSVDATKGSVAKLTFEPGKAAPLTDGMYTLRVQGRDPSNSAAGSQDFQVKFEVVSTSQISNVYPYPNPVVGKARFIFTLTGDQLPNNMKIQIMSLTGRVVREIFMSELGPLHIGNNISEYAWDGTDTYGDRLANGTYLYRVALDDPNGQFKHRATTGDKAFKNDWGKLVLMR</sequence>
<dbReference type="SUPFAM" id="SSF52129">
    <property type="entry name" value="Caspase-like"/>
    <property type="match status" value="1"/>
</dbReference>
<name>A0ABY4B0H9_9BACT</name>
<dbReference type="InterPro" id="IPR039477">
    <property type="entry name" value="ILEI/PANDER_dom"/>
</dbReference>
<dbReference type="Pfam" id="PF01364">
    <property type="entry name" value="Peptidase_C25"/>
    <property type="match status" value="1"/>
</dbReference>
<evidence type="ECO:0000313" key="5">
    <source>
        <dbReference type="Proteomes" id="UP000831390"/>
    </source>
</evidence>
<dbReference type="Gene3D" id="2.60.40.10">
    <property type="entry name" value="Immunoglobulins"/>
    <property type="match status" value="1"/>
</dbReference>
<dbReference type="RefSeq" id="WP_243511176.1">
    <property type="nucleotide sequence ID" value="NZ_CP094534.1"/>
</dbReference>